<proteinExistence type="predicted"/>
<evidence type="ECO:0000256" key="1">
    <source>
        <dbReference type="SAM" id="MobiDB-lite"/>
    </source>
</evidence>
<accession>A0AA38I2S6</accession>
<feature type="compositionally biased region" description="Basic and acidic residues" evidence="1">
    <location>
        <begin position="99"/>
        <end position="108"/>
    </location>
</feature>
<protein>
    <submittedName>
        <fullName evidence="2">Uncharacterized protein</fullName>
    </submittedName>
</protein>
<dbReference type="Proteomes" id="UP001168821">
    <property type="component" value="Unassembled WGS sequence"/>
</dbReference>
<organism evidence="2 3">
    <name type="scientific">Zophobas morio</name>
    <dbReference type="NCBI Taxonomy" id="2755281"/>
    <lineage>
        <taxon>Eukaryota</taxon>
        <taxon>Metazoa</taxon>
        <taxon>Ecdysozoa</taxon>
        <taxon>Arthropoda</taxon>
        <taxon>Hexapoda</taxon>
        <taxon>Insecta</taxon>
        <taxon>Pterygota</taxon>
        <taxon>Neoptera</taxon>
        <taxon>Endopterygota</taxon>
        <taxon>Coleoptera</taxon>
        <taxon>Polyphaga</taxon>
        <taxon>Cucujiformia</taxon>
        <taxon>Tenebrionidae</taxon>
        <taxon>Zophobas</taxon>
    </lineage>
</organism>
<reference evidence="2" key="1">
    <citation type="journal article" date="2023" name="G3 (Bethesda)">
        <title>Whole genome assemblies of Zophobas morio and Tenebrio molitor.</title>
        <authorList>
            <person name="Kaur S."/>
            <person name="Stinson S.A."/>
            <person name="diCenzo G.C."/>
        </authorList>
    </citation>
    <scope>NUCLEOTIDE SEQUENCE</scope>
    <source>
        <strain evidence="2">QUZm001</strain>
    </source>
</reference>
<dbReference type="EMBL" id="JALNTZ010000006">
    <property type="protein sequence ID" value="KAJ3648047.1"/>
    <property type="molecule type" value="Genomic_DNA"/>
</dbReference>
<evidence type="ECO:0000313" key="2">
    <source>
        <dbReference type="EMBL" id="KAJ3648047.1"/>
    </source>
</evidence>
<sequence length="108" mass="12179">MEWCDNRRVKPTESRAIIHIGKQIRKFHSPTASGIWGKSAAMGRKIPMPQFVKIPPTQAIFAPAAPSNKRKFAARRRQIYSQNLFNQSGPGRTYPAPEAHTRPTSHSE</sequence>
<feature type="region of interest" description="Disordered" evidence="1">
    <location>
        <begin position="81"/>
        <end position="108"/>
    </location>
</feature>
<feature type="compositionally biased region" description="Polar residues" evidence="1">
    <location>
        <begin position="81"/>
        <end position="90"/>
    </location>
</feature>
<comment type="caution">
    <text evidence="2">The sequence shown here is derived from an EMBL/GenBank/DDBJ whole genome shotgun (WGS) entry which is preliminary data.</text>
</comment>
<gene>
    <name evidence="2" type="ORF">Zmor_019883</name>
</gene>
<evidence type="ECO:0000313" key="3">
    <source>
        <dbReference type="Proteomes" id="UP001168821"/>
    </source>
</evidence>
<name>A0AA38I2S6_9CUCU</name>
<keyword evidence="3" id="KW-1185">Reference proteome</keyword>
<dbReference type="AlphaFoldDB" id="A0AA38I2S6"/>